<feature type="domain" description="Acetyl xylan esterase" evidence="3">
    <location>
        <begin position="128"/>
        <end position="423"/>
    </location>
</feature>
<dbReference type="Pfam" id="PF05448">
    <property type="entry name" value="AXE1"/>
    <property type="match status" value="1"/>
</dbReference>
<keyword evidence="5" id="KW-1185">Reference proteome</keyword>
<feature type="signal peptide" evidence="2">
    <location>
        <begin position="1"/>
        <end position="19"/>
    </location>
</feature>
<evidence type="ECO:0000313" key="4">
    <source>
        <dbReference type="EMBL" id="RXK49739.1"/>
    </source>
</evidence>
<dbReference type="GO" id="GO:0005976">
    <property type="term" value="P:polysaccharide metabolic process"/>
    <property type="evidence" value="ECO:0007669"/>
    <property type="project" value="TreeGrafter"/>
</dbReference>
<dbReference type="InterPro" id="IPR008391">
    <property type="entry name" value="AXE1_dom"/>
</dbReference>
<protein>
    <submittedName>
        <fullName evidence="4">Acetylxylan esterase</fullName>
    </submittedName>
</protein>
<dbReference type="SUPFAM" id="SSF53474">
    <property type="entry name" value="alpha/beta-Hydrolases"/>
    <property type="match status" value="1"/>
</dbReference>
<dbReference type="InterPro" id="IPR029058">
    <property type="entry name" value="AB_hydrolase_fold"/>
</dbReference>
<accession>A0A4Q1C042</accession>
<organism evidence="4 5">
    <name type="scientific">Aquirufa rosea</name>
    <dbReference type="NCBI Taxonomy" id="2509241"/>
    <lineage>
        <taxon>Bacteria</taxon>
        <taxon>Pseudomonadati</taxon>
        <taxon>Bacteroidota</taxon>
        <taxon>Cytophagia</taxon>
        <taxon>Cytophagales</taxon>
        <taxon>Flectobacillaceae</taxon>
        <taxon>Aquirufa</taxon>
    </lineage>
</organism>
<dbReference type="AlphaFoldDB" id="A0A4Q1C042"/>
<evidence type="ECO:0000259" key="3">
    <source>
        <dbReference type="Pfam" id="PF05448"/>
    </source>
</evidence>
<feature type="active site" description="Charge relay system" evidence="1">
    <location>
        <position position="380"/>
    </location>
</feature>
<dbReference type="Proteomes" id="UP000289455">
    <property type="component" value="Unassembled WGS sequence"/>
</dbReference>
<feature type="active site" description="Charge relay system" evidence="1">
    <location>
        <position position="409"/>
    </location>
</feature>
<dbReference type="PANTHER" id="PTHR40111:SF1">
    <property type="entry name" value="CEPHALOSPORIN-C DEACETYLASE"/>
    <property type="match status" value="1"/>
</dbReference>
<evidence type="ECO:0000256" key="1">
    <source>
        <dbReference type="PIRSR" id="PIRSR639069-1"/>
    </source>
</evidence>
<dbReference type="RefSeq" id="WP_129026836.1">
    <property type="nucleotide sequence ID" value="NZ_SDHY01000003.1"/>
</dbReference>
<feature type="active site" description="Nucleophile" evidence="1">
    <location>
        <position position="295"/>
    </location>
</feature>
<evidence type="ECO:0000313" key="5">
    <source>
        <dbReference type="Proteomes" id="UP000289455"/>
    </source>
</evidence>
<sequence>MKKSWLLLLWLISMHTLLAQPTEKQIKVQVSADHSDWLYKPGEKVNFSVLVTKNGSPIPQVKIRYEIGPEKLEALKKESAILPQGAIQLNGGTLSAAGFLRCVVIAEVEGKEYRNLATVGFSPLSIQPTVNNPQDFDAFWTKAKEDLAKIPMDAKMTLLPERCTEKTNVYQVNIQNYRVGARLYGILCVPKKPGKYPALLHVPGAGVRPYAGDIANAEKGIITLQIGIHGIPVTMDPSVYTDLGAGILNGYPNYNMDDKDRFFYKRVYLGCVRANDFLTSLPQFDGQNLGVTGGSQGGALSIVTAALDERVKFLGAYYPALSDVTGYLFNRAGGWPHYFDKNNRAINETKAKLETIAYYDVVNFARRLKVPGFYSWGFNDETCPPTSMYAAYNVISAPKELYLALDTGHWNYPEQVEKMNNWLGANLLK</sequence>
<dbReference type="GO" id="GO:0052689">
    <property type="term" value="F:carboxylic ester hydrolase activity"/>
    <property type="evidence" value="ECO:0007669"/>
    <property type="project" value="TreeGrafter"/>
</dbReference>
<name>A0A4Q1C042_9BACT</name>
<dbReference type="PANTHER" id="PTHR40111">
    <property type="entry name" value="CEPHALOSPORIN-C DEACETYLASE"/>
    <property type="match status" value="1"/>
</dbReference>
<proteinExistence type="predicted"/>
<evidence type="ECO:0000256" key="2">
    <source>
        <dbReference type="SAM" id="SignalP"/>
    </source>
</evidence>
<gene>
    <name evidence="4" type="ORF">ESB04_06075</name>
</gene>
<dbReference type="InterPro" id="IPR039069">
    <property type="entry name" value="CE7"/>
</dbReference>
<keyword evidence="2" id="KW-0732">Signal</keyword>
<feature type="chain" id="PRO_5020225429" evidence="2">
    <location>
        <begin position="20"/>
        <end position="429"/>
    </location>
</feature>
<dbReference type="OrthoDB" id="3668964at2"/>
<reference evidence="4 5" key="1">
    <citation type="submission" date="2019-01" db="EMBL/GenBank/DDBJ databases">
        <title>Cytophagaceae bacterium strain CAR-16.</title>
        <authorList>
            <person name="Chen W.-M."/>
        </authorList>
    </citation>
    <scope>NUCLEOTIDE SEQUENCE [LARGE SCALE GENOMIC DNA]</scope>
    <source>
        <strain evidence="4 5">CAR-16</strain>
    </source>
</reference>
<dbReference type="Gene3D" id="3.40.50.1820">
    <property type="entry name" value="alpha/beta hydrolase"/>
    <property type="match status" value="1"/>
</dbReference>
<comment type="caution">
    <text evidence="4">The sequence shown here is derived from an EMBL/GenBank/DDBJ whole genome shotgun (WGS) entry which is preliminary data.</text>
</comment>
<dbReference type="EMBL" id="SDHY01000003">
    <property type="protein sequence ID" value="RXK49739.1"/>
    <property type="molecule type" value="Genomic_DNA"/>
</dbReference>